<dbReference type="OrthoDB" id="41722at2759"/>
<accession>A0A9N8E9X7</accession>
<dbReference type="InterPro" id="IPR046341">
    <property type="entry name" value="SET_dom_sf"/>
</dbReference>
<reference evidence="3" key="1">
    <citation type="submission" date="2020-06" db="EMBL/GenBank/DDBJ databases">
        <authorList>
            <consortium name="Plant Systems Biology data submission"/>
        </authorList>
    </citation>
    <scope>NUCLEOTIDE SEQUENCE</scope>
    <source>
        <strain evidence="3">D6</strain>
    </source>
</reference>
<protein>
    <submittedName>
        <fullName evidence="3">Guanylate cyclase</fullName>
    </submittedName>
</protein>
<proteinExistence type="predicted"/>
<sequence>MGVYAGIDYDQHDKILYGDIAIPIDDLPFHTGSDDSVVREFYIWSDYSWDSTIAGSVVNFDYEGAGDGPLKTMELASMGIGAMPNCKFGFVNLYTESMLADTANLDRNSPGNGAFTPYHERTGYAEENIMAGSELFEDYGTSYFDGRESLKHLPHQADYENADEILESLGELRDALAQIPRNKRLAIFQDIYDIVKGAWGDNSRILQALPNPPDNLQDFQDIESGSYGTAGFFDTIIQKGSKYLEKKQSVRDLDWLKEHGVCMDGIKSGTSGIPHAGRGAFATRSFRKGDVIAPMPLIHMPQRDVLTMYAQKTRGNDDDAVEDKDWDESYPPRVRDPSNPVALQLFLNYCFGHPNSTMLLSPYGAITSLINHGSVKSGAANAHLTWADNWQGHPEWLDYTPEELLEYPHAGLGFNVIALRDIAPDEEILMDYGPDWESAWEEHVQNWHALETKPTGTSVPYTPAAKLNQDIEQSLVDALELGYEYMGRGVTLYCYHPRPLFPPSSDNDDDDTDEEEEGSADALHECRPVEVSDGRNGSKLVFVAELIEWVENDDDWEMVVHETLFAAPSSIFEFHDLPFTTAFQMPWSFRHEIGIPDSLLPTAWLNQ</sequence>
<comment type="caution">
    <text evidence="3">The sequence shown here is derived from an EMBL/GenBank/DDBJ whole genome shotgun (WGS) entry which is preliminary data.</text>
</comment>
<dbReference type="Proteomes" id="UP001153069">
    <property type="component" value="Unassembled WGS sequence"/>
</dbReference>
<keyword evidence="4" id="KW-1185">Reference proteome</keyword>
<feature type="region of interest" description="Disordered" evidence="1">
    <location>
        <begin position="503"/>
        <end position="523"/>
    </location>
</feature>
<name>A0A9N8E9X7_9STRA</name>
<evidence type="ECO:0000313" key="3">
    <source>
        <dbReference type="EMBL" id="CAB9517506.1"/>
    </source>
</evidence>
<feature type="region of interest" description="Disordered" evidence="1">
    <location>
        <begin position="314"/>
        <end position="333"/>
    </location>
</feature>
<dbReference type="InterPro" id="IPR001214">
    <property type="entry name" value="SET_dom"/>
</dbReference>
<dbReference type="EMBL" id="CAICTM010000860">
    <property type="protein sequence ID" value="CAB9517506.1"/>
    <property type="molecule type" value="Genomic_DNA"/>
</dbReference>
<dbReference type="PROSITE" id="PS50280">
    <property type="entry name" value="SET"/>
    <property type="match status" value="1"/>
</dbReference>
<feature type="compositionally biased region" description="Acidic residues" evidence="1">
    <location>
        <begin position="318"/>
        <end position="328"/>
    </location>
</feature>
<evidence type="ECO:0000256" key="1">
    <source>
        <dbReference type="SAM" id="MobiDB-lite"/>
    </source>
</evidence>
<dbReference type="Pfam" id="PF00856">
    <property type="entry name" value="SET"/>
    <property type="match status" value="1"/>
</dbReference>
<dbReference type="Gene3D" id="2.170.270.10">
    <property type="entry name" value="SET domain"/>
    <property type="match status" value="1"/>
</dbReference>
<dbReference type="AlphaFoldDB" id="A0A9N8E9X7"/>
<gene>
    <name evidence="3" type="ORF">SEMRO_861_G212290.1</name>
</gene>
<organism evidence="3 4">
    <name type="scientific">Seminavis robusta</name>
    <dbReference type="NCBI Taxonomy" id="568900"/>
    <lineage>
        <taxon>Eukaryota</taxon>
        <taxon>Sar</taxon>
        <taxon>Stramenopiles</taxon>
        <taxon>Ochrophyta</taxon>
        <taxon>Bacillariophyta</taxon>
        <taxon>Bacillariophyceae</taxon>
        <taxon>Bacillariophycidae</taxon>
        <taxon>Naviculales</taxon>
        <taxon>Naviculaceae</taxon>
        <taxon>Seminavis</taxon>
    </lineage>
</organism>
<evidence type="ECO:0000313" key="4">
    <source>
        <dbReference type="Proteomes" id="UP001153069"/>
    </source>
</evidence>
<feature type="domain" description="SET" evidence="2">
    <location>
        <begin position="264"/>
        <end position="433"/>
    </location>
</feature>
<dbReference type="SUPFAM" id="SSF82199">
    <property type="entry name" value="SET domain"/>
    <property type="match status" value="1"/>
</dbReference>
<feature type="compositionally biased region" description="Acidic residues" evidence="1">
    <location>
        <begin position="506"/>
        <end position="519"/>
    </location>
</feature>
<evidence type="ECO:0000259" key="2">
    <source>
        <dbReference type="PROSITE" id="PS50280"/>
    </source>
</evidence>